<dbReference type="AlphaFoldDB" id="A0AAE1BHI7"/>
<evidence type="ECO:0000313" key="2">
    <source>
        <dbReference type="Proteomes" id="UP001286313"/>
    </source>
</evidence>
<accession>A0AAE1BHI7</accession>
<proteinExistence type="predicted"/>
<name>A0AAE1BHI7_PETCI</name>
<evidence type="ECO:0000313" key="1">
    <source>
        <dbReference type="EMBL" id="KAK3849744.1"/>
    </source>
</evidence>
<dbReference type="EMBL" id="JAWQEG010008735">
    <property type="protein sequence ID" value="KAK3849744.1"/>
    <property type="molecule type" value="Genomic_DNA"/>
</dbReference>
<gene>
    <name evidence="1" type="ORF">Pcinc_043515</name>
</gene>
<reference evidence="1" key="1">
    <citation type="submission" date="2023-10" db="EMBL/GenBank/DDBJ databases">
        <title>Genome assemblies of two species of porcelain crab, Petrolisthes cinctipes and Petrolisthes manimaculis (Anomura: Porcellanidae).</title>
        <authorList>
            <person name="Angst P."/>
        </authorList>
    </citation>
    <scope>NUCLEOTIDE SEQUENCE</scope>
    <source>
        <strain evidence="1">PB745_01</strain>
        <tissue evidence="1">Gill</tissue>
    </source>
</reference>
<sequence length="84" mass="9751">MLLALLQRCPVRQKRMSDHSTRDERMVVTVMVAGRNIQRQGVRVTCREGGVDDRYKSVNILPYWFPVATNIRHKYVQHSGVRGL</sequence>
<comment type="caution">
    <text evidence="1">The sequence shown here is derived from an EMBL/GenBank/DDBJ whole genome shotgun (WGS) entry which is preliminary data.</text>
</comment>
<organism evidence="1 2">
    <name type="scientific">Petrolisthes cinctipes</name>
    <name type="common">Flat porcelain crab</name>
    <dbReference type="NCBI Taxonomy" id="88211"/>
    <lineage>
        <taxon>Eukaryota</taxon>
        <taxon>Metazoa</taxon>
        <taxon>Ecdysozoa</taxon>
        <taxon>Arthropoda</taxon>
        <taxon>Crustacea</taxon>
        <taxon>Multicrustacea</taxon>
        <taxon>Malacostraca</taxon>
        <taxon>Eumalacostraca</taxon>
        <taxon>Eucarida</taxon>
        <taxon>Decapoda</taxon>
        <taxon>Pleocyemata</taxon>
        <taxon>Anomura</taxon>
        <taxon>Galatheoidea</taxon>
        <taxon>Porcellanidae</taxon>
        <taxon>Petrolisthes</taxon>
    </lineage>
</organism>
<keyword evidence="2" id="KW-1185">Reference proteome</keyword>
<dbReference type="Proteomes" id="UP001286313">
    <property type="component" value="Unassembled WGS sequence"/>
</dbReference>
<protein>
    <submittedName>
        <fullName evidence="1">Uncharacterized protein</fullName>
    </submittedName>
</protein>